<evidence type="ECO:0000313" key="7">
    <source>
        <dbReference type="Proteomes" id="UP001500101"/>
    </source>
</evidence>
<accession>A0ABP7YQU7</accession>
<dbReference type="Gene3D" id="3.40.30.10">
    <property type="entry name" value="Glutaredoxin"/>
    <property type="match status" value="1"/>
</dbReference>
<dbReference type="Proteomes" id="UP001500101">
    <property type="component" value="Unassembled WGS sequence"/>
</dbReference>
<evidence type="ECO:0000259" key="5">
    <source>
        <dbReference type="PROSITE" id="PS51352"/>
    </source>
</evidence>
<reference evidence="7" key="1">
    <citation type="journal article" date="2019" name="Int. J. Syst. Evol. Microbiol.">
        <title>The Global Catalogue of Microorganisms (GCM) 10K type strain sequencing project: providing services to taxonomists for standard genome sequencing and annotation.</title>
        <authorList>
            <consortium name="The Broad Institute Genomics Platform"/>
            <consortium name="The Broad Institute Genome Sequencing Center for Infectious Disease"/>
            <person name="Wu L."/>
            <person name="Ma J."/>
        </authorList>
    </citation>
    <scope>NUCLEOTIDE SEQUENCE [LARGE SCALE GENOMIC DNA]</scope>
    <source>
        <strain evidence="7">JCM 16704</strain>
    </source>
</reference>
<keyword evidence="3" id="KW-1015">Disulfide bond</keyword>
<proteinExistence type="predicted"/>
<evidence type="ECO:0000313" key="6">
    <source>
        <dbReference type="EMBL" id="GAA4139785.1"/>
    </source>
</evidence>
<evidence type="ECO:0000256" key="2">
    <source>
        <dbReference type="ARBA" id="ARBA00022748"/>
    </source>
</evidence>
<dbReference type="PROSITE" id="PS51352">
    <property type="entry name" value="THIOREDOXIN_2"/>
    <property type="match status" value="1"/>
</dbReference>
<dbReference type="InterPro" id="IPR013766">
    <property type="entry name" value="Thioredoxin_domain"/>
</dbReference>
<dbReference type="PANTHER" id="PTHR42852">
    <property type="entry name" value="THIOL:DISULFIDE INTERCHANGE PROTEIN DSBE"/>
    <property type="match status" value="1"/>
</dbReference>
<dbReference type="InterPro" id="IPR036249">
    <property type="entry name" value="Thioredoxin-like_sf"/>
</dbReference>
<dbReference type="CDD" id="cd02966">
    <property type="entry name" value="TlpA_like_family"/>
    <property type="match status" value="1"/>
</dbReference>
<protein>
    <recommendedName>
        <fullName evidence="5">Thioredoxin domain-containing protein</fullName>
    </recommendedName>
</protein>
<dbReference type="PANTHER" id="PTHR42852:SF6">
    <property type="entry name" value="THIOL:DISULFIDE INTERCHANGE PROTEIN DSBE"/>
    <property type="match status" value="1"/>
</dbReference>
<evidence type="ECO:0000256" key="1">
    <source>
        <dbReference type="ARBA" id="ARBA00004196"/>
    </source>
</evidence>
<organism evidence="6 7">
    <name type="scientific">Sphingobacterium kyonggiense</name>
    <dbReference type="NCBI Taxonomy" id="714075"/>
    <lineage>
        <taxon>Bacteria</taxon>
        <taxon>Pseudomonadati</taxon>
        <taxon>Bacteroidota</taxon>
        <taxon>Sphingobacteriia</taxon>
        <taxon>Sphingobacteriales</taxon>
        <taxon>Sphingobacteriaceae</taxon>
        <taxon>Sphingobacterium</taxon>
    </lineage>
</organism>
<dbReference type="InterPro" id="IPR000866">
    <property type="entry name" value="AhpC/TSA"/>
</dbReference>
<comment type="caution">
    <text evidence="6">The sequence shown here is derived from an EMBL/GenBank/DDBJ whole genome shotgun (WGS) entry which is preliminary data.</text>
</comment>
<keyword evidence="4" id="KW-0676">Redox-active center</keyword>
<evidence type="ECO:0000256" key="3">
    <source>
        <dbReference type="ARBA" id="ARBA00023157"/>
    </source>
</evidence>
<evidence type="ECO:0000256" key="4">
    <source>
        <dbReference type="ARBA" id="ARBA00023284"/>
    </source>
</evidence>
<name>A0ABP7YQU7_9SPHI</name>
<keyword evidence="2" id="KW-0201">Cytochrome c-type biogenesis</keyword>
<dbReference type="SUPFAM" id="SSF52833">
    <property type="entry name" value="Thioredoxin-like"/>
    <property type="match status" value="1"/>
</dbReference>
<gene>
    <name evidence="6" type="ORF">GCM10022216_18280</name>
</gene>
<dbReference type="InterPro" id="IPR050553">
    <property type="entry name" value="Thioredoxin_ResA/DsbE_sf"/>
</dbReference>
<dbReference type="Pfam" id="PF00578">
    <property type="entry name" value="AhpC-TSA"/>
    <property type="match status" value="1"/>
</dbReference>
<sequence>MQAQEKVEIKGKLDIVLNHSVVRLLKPVEGRMVEIASAKGLEEGDFGFSFYPAEESFYVIGFGGPNSLNNNYTFYFKPGDKLDLTINDSTYTLNGKSISSENQVLNKWHNEILNFEQKVVNSREKYSRGDHTMPQIDALYKRTKTFAKENPTKNKQFNHLLPILLDVNYYSLMGEYFQTKGMVVRGKKDLIGEFLHGIKPNTFTHAASDVHQLPWGNTAVEGYVHILERIRKPSELNVPRTYEVFERKLTYLNNDTLKGDILANYLYRQNEFEKYDEAYQKYGELITLPKQEELNMSTLIRVAKLKPGDQGLNFKYPNLQGEMVQFNDFKGKVVLLDMWASWCHACRAEVPALKKLEEELKDNPNFVVVSITLDVPKDRDKWLKAMKDDGTEHNIQLWANGWTYIIKYYNFTTIPQFMLFDKEGKIITLSAPRPSDPKLKELILKHL</sequence>
<feature type="domain" description="Thioredoxin" evidence="5">
    <location>
        <begin position="305"/>
        <end position="447"/>
    </location>
</feature>
<dbReference type="EMBL" id="BAAAZI010000007">
    <property type="protein sequence ID" value="GAA4139785.1"/>
    <property type="molecule type" value="Genomic_DNA"/>
</dbReference>
<keyword evidence="7" id="KW-1185">Reference proteome</keyword>
<comment type="subcellular location">
    <subcellularLocation>
        <location evidence="1">Cell envelope</location>
    </subcellularLocation>
</comment>